<feature type="non-terminal residue" evidence="1">
    <location>
        <position position="1"/>
    </location>
</feature>
<protein>
    <recommendedName>
        <fullName evidence="2">Toxin-antitoxin system YwqK family antitoxin</fullName>
    </recommendedName>
</protein>
<sequence length="257" mass="29870">LLLTVQIFAQVPLSDKNTLLNQVDKNGLKQGYWKKCYDNGNIKYEGYFKNDKPTGELKRYFENNVIQSILVFNENGKIAETKIFYQNGKLASEGTYVDKIKDGKWKYYSYYGEFLSMEEVYSMGVKNGKSIKFYSDGQISESLNWTKGNKDGEWIQYFTNGKRKLYGTYKDGKLYGTFAIYYDTGIPNVAGNYLEDLRDGDWIIYDEKGKIELKIEYHKGIAKNQDELDRRETEKLDDLLKNKGKFEDPGKTGNIIR</sequence>
<dbReference type="InterPro" id="IPR011652">
    <property type="entry name" value="MORN_2"/>
</dbReference>
<comment type="caution">
    <text evidence="1">The sequence shown here is derived from an EMBL/GenBank/DDBJ whole genome shotgun (WGS) entry which is preliminary data.</text>
</comment>
<gene>
    <name evidence="1" type="ORF">S12H4_09769</name>
</gene>
<organism evidence="1">
    <name type="scientific">marine sediment metagenome</name>
    <dbReference type="NCBI Taxonomy" id="412755"/>
    <lineage>
        <taxon>unclassified sequences</taxon>
        <taxon>metagenomes</taxon>
        <taxon>ecological metagenomes</taxon>
    </lineage>
</organism>
<evidence type="ECO:0000313" key="1">
    <source>
        <dbReference type="EMBL" id="GAI59487.1"/>
    </source>
</evidence>
<proteinExistence type="predicted"/>
<dbReference type="Gene3D" id="2.20.110.10">
    <property type="entry name" value="Histone H3 K4-specific methyltransferase SET7/9 N-terminal domain"/>
    <property type="match status" value="3"/>
</dbReference>
<dbReference type="Pfam" id="PF07661">
    <property type="entry name" value="MORN_2"/>
    <property type="match status" value="5"/>
</dbReference>
<dbReference type="PANTHER" id="PTHR33706">
    <property type="entry name" value="MORN VARIANT REPEAT PROTEIN"/>
    <property type="match status" value="1"/>
</dbReference>
<dbReference type="EMBL" id="BARW01004029">
    <property type="protein sequence ID" value="GAI59487.1"/>
    <property type="molecule type" value="Genomic_DNA"/>
</dbReference>
<evidence type="ECO:0008006" key="2">
    <source>
        <dbReference type="Google" id="ProtNLM"/>
    </source>
</evidence>
<name>X1PTE4_9ZZZZ</name>
<dbReference type="SUPFAM" id="SSF82185">
    <property type="entry name" value="Histone H3 K4-specific methyltransferase SET7/9 N-terminal domain"/>
    <property type="match status" value="2"/>
</dbReference>
<accession>X1PTE4</accession>
<dbReference type="PANTHER" id="PTHR33706:SF1">
    <property type="entry name" value="TPR REPEAT PROTEIN"/>
    <property type="match status" value="1"/>
</dbReference>
<reference evidence="1" key="1">
    <citation type="journal article" date="2014" name="Front. Microbiol.">
        <title>High frequency of phylogenetically diverse reductive dehalogenase-homologous genes in deep subseafloor sedimentary metagenomes.</title>
        <authorList>
            <person name="Kawai M."/>
            <person name="Futagami T."/>
            <person name="Toyoda A."/>
            <person name="Takaki Y."/>
            <person name="Nishi S."/>
            <person name="Hori S."/>
            <person name="Arai W."/>
            <person name="Tsubouchi T."/>
            <person name="Morono Y."/>
            <person name="Uchiyama I."/>
            <person name="Ito T."/>
            <person name="Fujiyama A."/>
            <person name="Inagaki F."/>
            <person name="Takami H."/>
        </authorList>
    </citation>
    <scope>NUCLEOTIDE SEQUENCE</scope>
    <source>
        <strain evidence="1">Expedition CK06-06</strain>
    </source>
</reference>
<dbReference type="AlphaFoldDB" id="X1PTE4"/>